<dbReference type="EMBL" id="CP023737">
    <property type="protein sequence ID" value="ATQ68934.1"/>
    <property type="molecule type" value="Genomic_DNA"/>
</dbReference>
<dbReference type="STRING" id="595536.GCA_000178815_02300"/>
<feature type="region of interest" description="Disordered" evidence="1">
    <location>
        <begin position="1"/>
        <end position="26"/>
    </location>
</feature>
<gene>
    <name evidence="2" type="ORF">CQW49_14355</name>
</gene>
<dbReference type="KEGG" id="mtw:CQW49_14355"/>
<dbReference type="RefSeq" id="WP_003611888.1">
    <property type="nucleotide sequence ID" value="NZ_ADVE02000001.1"/>
</dbReference>
<evidence type="ECO:0000256" key="1">
    <source>
        <dbReference type="SAM" id="MobiDB-lite"/>
    </source>
</evidence>
<dbReference type="NCBIfam" id="TIGR03187">
    <property type="entry name" value="DGQHR"/>
    <property type="match status" value="1"/>
</dbReference>
<proteinExistence type="predicted"/>
<evidence type="ECO:0000313" key="3">
    <source>
        <dbReference type="Proteomes" id="UP000230709"/>
    </source>
</evidence>
<organism evidence="2 3">
    <name type="scientific">Methylosinus trichosporium (strain ATCC 35070 / NCIMB 11131 / UNIQEM 75 / OB3b)</name>
    <dbReference type="NCBI Taxonomy" id="595536"/>
    <lineage>
        <taxon>Bacteria</taxon>
        <taxon>Pseudomonadati</taxon>
        <taxon>Pseudomonadota</taxon>
        <taxon>Alphaproteobacteria</taxon>
        <taxon>Hyphomicrobiales</taxon>
        <taxon>Methylocystaceae</taxon>
        <taxon>Methylosinus</taxon>
    </lineage>
</organism>
<dbReference type="Proteomes" id="UP000230709">
    <property type="component" value="Chromosome"/>
</dbReference>
<dbReference type="InterPro" id="IPR017642">
    <property type="entry name" value="DNA_S_mod_DndB"/>
</dbReference>
<protein>
    <submittedName>
        <fullName evidence="2">DGQHR domain-containing protein</fullName>
    </submittedName>
</protein>
<keyword evidence="3" id="KW-1185">Reference proteome</keyword>
<dbReference type="InterPro" id="IPR017601">
    <property type="entry name" value="DGQHR-contain_dom"/>
</dbReference>
<dbReference type="Pfam" id="PF14072">
    <property type="entry name" value="DndB"/>
    <property type="match status" value="1"/>
</dbReference>
<accession>A0A2D2D1T4</accession>
<name>A0A2D2D1T4_METT3</name>
<reference evidence="3" key="1">
    <citation type="submission" date="2017-10" db="EMBL/GenBank/DDBJ databases">
        <title>Completed PacBio SMRT sequence of Methylosinus trichosporium OB3b reveals presence of a third large plasmid.</title>
        <authorList>
            <person name="Charles T.C."/>
            <person name="Lynch M.D.J."/>
            <person name="Heil J.R."/>
            <person name="Cheng J."/>
        </authorList>
    </citation>
    <scope>NUCLEOTIDE SEQUENCE [LARGE SCALE GENOMIC DNA]</scope>
    <source>
        <strain evidence="3">OB3b</strain>
    </source>
</reference>
<dbReference type="AlphaFoldDB" id="A0A2D2D1T4"/>
<dbReference type="CDD" id="cd16413">
    <property type="entry name" value="DGQHR_domain"/>
    <property type="match status" value="1"/>
</dbReference>
<sequence>MEHSSDGAFTVDAAEEPVPVADEAPSPRGFVSAPALQVTQGKRRFYSLVLPSRVLAATCAVEARLENPLDGFQRLLDKKRAREIADYVDSGFGSVPSAVILSAQPRAELRFDKRQGELSFRRHKRSFLIIDGQHRVFGFNLAQKSVEVPVVVYNRLTRAQECQLFMDINTKQRPVPPELLLDIRRLSETESESEALLHNVFDRFANEADSVLAGLLSPSERRKGKISRVTFNSALKSIDGAFVDADAADVYRVLNTYLQACVNGLALHGVADNIVNPALFKALILLFANVAERVADRHGGKYTLQNFEEVLGPFFRRLKKNELPRPSTGHLALYESYRKTLSSGFSLKQWLFA</sequence>
<evidence type="ECO:0000313" key="2">
    <source>
        <dbReference type="EMBL" id="ATQ68934.1"/>
    </source>
</evidence>